<sequence length="154" mass="17374">MSEKKKALNITDAEWEVMRVAWATEETTSKEVTEILNEKTEWKSTTVKTLLSRLVDKGLLGTKRNGNKFNYFPLVEERKSIEALSEEMLAKVCSKKVGKVLETIITDSLLSFQDLDELEALLKEKRKSAVDVVPCNCIPGQCQCHLVKPSVSKN</sequence>
<dbReference type="InterPro" id="IPR014071">
    <property type="entry name" value="Cu_transp_CopY/TcrY"/>
</dbReference>
<dbReference type="PIRSF" id="PIRSF019455">
    <property type="entry name" value="CopR_AtkY"/>
    <property type="match status" value="1"/>
</dbReference>
<reference evidence="6" key="1">
    <citation type="submission" date="2017-05" db="EMBL/GenBank/DDBJ databases">
        <title>The Genome Sequence of EEnterococcus faecalis 9F2_4866.</title>
        <authorList>
            <consortium name="The Broad Institute Genomics Platform"/>
            <consortium name="The Broad Institute Genomic Center for Infectious Diseases"/>
            <person name="Earl A."/>
            <person name="Manson A."/>
            <person name="Schwartman J."/>
            <person name="Gilmore M."/>
            <person name="Abouelleil A."/>
            <person name="Cao P."/>
            <person name="Chapman S."/>
            <person name="Cusick C."/>
            <person name="Shea T."/>
            <person name="Young S."/>
            <person name="Neafsey D."/>
            <person name="Nusbaum C."/>
            <person name="Birren B."/>
        </authorList>
    </citation>
    <scope>NUCLEOTIDE SEQUENCE [LARGE SCALE GENOMIC DNA]</scope>
    <source>
        <strain evidence="6">12C11_DIV0727</strain>
    </source>
</reference>
<organism evidence="5 6">
    <name type="scientific">Candidatus Enterococcus lemimoniae</name>
    <dbReference type="NCBI Taxonomy" id="1834167"/>
    <lineage>
        <taxon>Bacteria</taxon>
        <taxon>Bacillati</taxon>
        <taxon>Bacillota</taxon>
        <taxon>Bacilli</taxon>
        <taxon>Lactobacillales</taxon>
        <taxon>Enterococcaceae</taxon>
        <taxon>Enterococcus</taxon>
    </lineage>
</organism>
<dbReference type="Pfam" id="PF03965">
    <property type="entry name" value="Penicillinase_R"/>
    <property type="match status" value="1"/>
</dbReference>
<accession>A0ABZ2T572</accession>
<name>A0ABZ2T572_9ENTE</name>
<protein>
    <submittedName>
        <fullName evidence="5">CopY/TcrY family copper transport repressor</fullName>
    </submittedName>
</protein>
<dbReference type="RefSeq" id="WP_086443873.1">
    <property type="nucleotide sequence ID" value="NZ_CP147248.1"/>
</dbReference>
<keyword evidence="4" id="KW-0804">Transcription</keyword>
<dbReference type="InterPro" id="IPR036388">
    <property type="entry name" value="WH-like_DNA-bd_sf"/>
</dbReference>
<keyword evidence="2" id="KW-0805">Transcription regulation</keyword>
<evidence type="ECO:0000256" key="4">
    <source>
        <dbReference type="ARBA" id="ARBA00023163"/>
    </source>
</evidence>
<evidence type="ECO:0000313" key="5">
    <source>
        <dbReference type="EMBL" id="WYJ86510.1"/>
    </source>
</evidence>
<dbReference type="EMBL" id="CP147248">
    <property type="protein sequence ID" value="WYJ86510.1"/>
    <property type="molecule type" value="Genomic_DNA"/>
</dbReference>
<dbReference type="Proteomes" id="UP000195080">
    <property type="component" value="Chromosome"/>
</dbReference>
<dbReference type="SUPFAM" id="SSF46785">
    <property type="entry name" value="Winged helix' DNA-binding domain"/>
    <property type="match status" value="1"/>
</dbReference>
<dbReference type="InterPro" id="IPR005650">
    <property type="entry name" value="BlaI_family"/>
</dbReference>
<proteinExistence type="inferred from homology"/>
<dbReference type="Gene3D" id="1.10.10.10">
    <property type="entry name" value="Winged helix-like DNA-binding domain superfamily/Winged helix DNA-binding domain"/>
    <property type="match status" value="1"/>
</dbReference>
<evidence type="ECO:0000256" key="2">
    <source>
        <dbReference type="ARBA" id="ARBA00023015"/>
    </source>
</evidence>
<comment type="similarity">
    <text evidence="1">Belongs to the BlaI transcriptional regulatory family.</text>
</comment>
<evidence type="ECO:0000313" key="6">
    <source>
        <dbReference type="Proteomes" id="UP000195080"/>
    </source>
</evidence>
<reference evidence="5 6" key="2">
    <citation type="submission" date="2024-03" db="EMBL/GenBank/DDBJ databases">
        <title>The Genome Sequence of Enterococcus sp. DIV0727d.</title>
        <authorList>
            <consortium name="The Broad Institute Genomics Platform"/>
            <consortium name="The Broad Institute Microbial Omics Core"/>
            <consortium name="The Broad Institute Genomic Center for Infectious Diseases"/>
            <person name="Earl A."/>
            <person name="Manson A."/>
            <person name="Gilmore M."/>
            <person name="Schwartman J."/>
            <person name="Shea T."/>
            <person name="Abouelleil A."/>
            <person name="Cao P."/>
            <person name="Chapman S."/>
            <person name="Cusick C."/>
            <person name="Young S."/>
            <person name="Neafsey D."/>
            <person name="Nusbaum C."/>
            <person name="Birren B."/>
        </authorList>
    </citation>
    <scope>NUCLEOTIDE SEQUENCE [LARGE SCALE GENOMIC DNA]</scope>
    <source>
        <strain evidence="5 6">12C11_DIV0727</strain>
    </source>
</reference>
<gene>
    <name evidence="5" type="ORF">A5866_001594</name>
</gene>
<evidence type="ECO:0000256" key="1">
    <source>
        <dbReference type="ARBA" id="ARBA00011046"/>
    </source>
</evidence>
<dbReference type="NCBIfam" id="TIGR02698">
    <property type="entry name" value="CopY_TcrY"/>
    <property type="match status" value="1"/>
</dbReference>
<keyword evidence="6" id="KW-1185">Reference proteome</keyword>
<dbReference type="InterPro" id="IPR036390">
    <property type="entry name" value="WH_DNA-bd_sf"/>
</dbReference>
<evidence type="ECO:0000256" key="3">
    <source>
        <dbReference type="ARBA" id="ARBA00023125"/>
    </source>
</evidence>
<keyword evidence="3" id="KW-0238">DNA-binding</keyword>